<protein>
    <submittedName>
        <fullName evidence="1">F pilus assembly Type-IV secretion system for plasmid transfer family protein</fullName>
    </submittedName>
</protein>
<dbReference type="AlphaFoldDB" id="A0A0F3P6F2"/>
<name>A0A0F3P6F2_ORITS</name>
<evidence type="ECO:0000313" key="1">
    <source>
        <dbReference type="EMBL" id="KJV75920.1"/>
    </source>
</evidence>
<dbReference type="PATRIC" id="fig|1359175.3.peg.1851"/>
<gene>
    <name evidence="1" type="ORF">OTSTA716_0971</name>
</gene>
<dbReference type="RefSeq" id="WP_045917051.1">
    <property type="nucleotide sequence ID" value="NZ_LAOA01000032.1"/>
</dbReference>
<evidence type="ECO:0000313" key="2">
    <source>
        <dbReference type="Proteomes" id="UP000033671"/>
    </source>
</evidence>
<reference evidence="1 2" key="1">
    <citation type="submission" date="2015-01" db="EMBL/GenBank/DDBJ databases">
        <title>Genome Sequencing of Rickettsiales.</title>
        <authorList>
            <person name="Daugherty S.C."/>
            <person name="Su Q."/>
            <person name="Abolude K."/>
            <person name="Beier-Sexton M."/>
            <person name="Carlyon J.A."/>
            <person name="Carter R."/>
            <person name="Day N.P."/>
            <person name="Dumler S.J."/>
            <person name="Dyachenko V."/>
            <person name="Godinez A."/>
            <person name="Kurtti T.J."/>
            <person name="Lichay M."/>
            <person name="Mullins K.E."/>
            <person name="Ott S."/>
            <person name="Pappas-Brown V."/>
            <person name="Paris D.H."/>
            <person name="Patel P."/>
            <person name="Richards A.L."/>
            <person name="Sadzewicz L."/>
            <person name="Sears K."/>
            <person name="Seidman D."/>
            <person name="Sengamalay N."/>
            <person name="Stenos J."/>
            <person name="Tallon L.J."/>
            <person name="Vincent G."/>
            <person name="Fraser C.M."/>
            <person name="Munderloh U."/>
            <person name="Dunning-Hotopp J.C."/>
        </authorList>
    </citation>
    <scope>NUCLEOTIDE SEQUENCE [LARGE SCALE GENOMIC DNA]</scope>
    <source>
        <strain evidence="1 2">TA716</strain>
    </source>
</reference>
<organism evidence="1 2">
    <name type="scientific">Orientia tsutsugamushi str. TA716</name>
    <dbReference type="NCBI Taxonomy" id="1359175"/>
    <lineage>
        <taxon>Bacteria</taxon>
        <taxon>Pseudomonadati</taxon>
        <taxon>Pseudomonadota</taxon>
        <taxon>Alphaproteobacteria</taxon>
        <taxon>Rickettsiales</taxon>
        <taxon>Rickettsiaceae</taxon>
        <taxon>Rickettsieae</taxon>
        <taxon>Orientia</taxon>
    </lineage>
</organism>
<feature type="non-terminal residue" evidence="1">
    <location>
        <position position="68"/>
    </location>
</feature>
<comment type="caution">
    <text evidence="1">The sequence shown here is derived from an EMBL/GenBank/DDBJ whole genome shotgun (WGS) entry which is preliminary data.</text>
</comment>
<sequence length="68" mass="7959">MTINANIDDMIHRRDALKDTFRSIELSTENVNAQQLLKFLRVIFGWHEEAHSEINKYEILSEQILSGD</sequence>
<dbReference type="EMBL" id="LAOA01000032">
    <property type="protein sequence ID" value="KJV75920.1"/>
    <property type="molecule type" value="Genomic_DNA"/>
</dbReference>
<proteinExistence type="predicted"/>
<dbReference type="Proteomes" id="UP000033671">
    <property type="component" value="Unassembled WGS sequence"/>
</dbReference>
<accession>A0A0F3P6F2</accession>